<feature type="transmembrane region" description="Helical" evidence="1">
    <location>
        <begin position="71"/>
        <end position="98"/>
    </location>
</feature>
<keyword evidence="1" id="KW-1133">Transmembrane helix</keyword>
<keyword evidence="1" id="KW-0812">Transmembrane</keyword>
<sequence>MKYVIVRLILSAIAYLLFAVGSTLFYFHYIHDVGSTYWAMGIFGLPLALVFVWIADRYVKTTEWFEQHLGWLIALDCLFAVTLYYPLLNVAWAVFFVLDS</sequence>
<dbReference type="Proteomes" id="UP001149821">
    <property type="component" value="Unassembled WGS sequence"/>
</dbReference>
<proteinExistence type="predicted"/>
<feature type="transmembrane region" description="Helical" evidence="1">
    <location>
        <begin position="12"/>
        <end position="31"/>
    </location>
</feature>
<reference evidence="2" key="1">
    <citation type="submission" date="2021-12" db="EMBL/GenBank/DDBJ databases">
        <title>Enterovibrio ZSDZ35 sp. nov. and Enterovibrio ZSDZ42 sp. nov., isolated from coastal seawater in Qingdao.</title>
        <authorList>
            <person name="Zhang P."/>
        </authorList>
    </citation>
    <scope>NUCLEOTIDE SEQUENCE</scope>
    <source>
        <strain evidence="2">ZSDZ35</strain>
    </source>
</reference>
<evidence type="ECO:0000313" key="3">
    <source>
        <dbReference type="Proteomes" id="UP001149821"/>
    </source>
</evidence>
<gene>
    <name evidence="2" type="ORF">LRP49_00330</name>
</gene>
<name>A0ABT5QH03_9GAMM</name>
<evidence type="ECO:0000313" key="2">
    <source>
        <dbReference type="EMBL" id="MDD1779626.1"/>
    </source>
</evidence>
<accession>A0ABT5QH03</accession>
<comment type="caution">
    <text evidence="2">The sequence shown here is derived from an EMBL/GenBank/DDBJ whole genome shotgun (WGS) entry which is preliminary data.</text>
</comment>
<keyword evidence="3" id="KW-1185">Reference proteome</keyword>
<dbReference type="EMBL" id="JAJUBB010000001">
    <property type="protein sequence ID" value="MDD1779626.1"/>
    <property type="molecule type" value="Genomic_DNA"/>
</dbReference>
<dbReference type="RefSeq" id="WP_274139416.1">
    <property type="nucleotide sequence ID" value="NZ_JAJUBB010000001.1"/>
</dbReference>
<protein>
    <submittedName>
        <fullName evidence="2">Uncharacterized protein</fullName>
    </submittedName>
</protein>
<keyword evidence="1" id="KW-0472">Membrane</keyword>
<organism evidence="2 3">
    <name type="scientific">Enterovibrio qingdaonensis</name>
    <dbReference type="NCBI Taxonomy" id="2899818"/>
    <lineage>
        <taxon>Bacteria</taxon>
        <taxon>Pseudomonadati</taxon>
        <taxon>Pseudomonadota</taxon>
        <taxon>Gammaproteobacteria</taxon>
        <taxon>Vibrionales</taxon>
        <taxon>Vibrionaceae</taxon>
        <taxon>Enterovibrio</taxon>
    </lineage>
</organism>
<feature type="transmembrane region" description="Helical" evidence="1">
    <location>
        <begin position="37"/>
        <end position="59"/>
    </location>
</feature>
<evidence type="ECO:0000256" key="1">
    <source>
        <dbReference type="SAM" id="Phobius"/>
    </source>
</evidence>